<evidence type="ECO:0008006" key="6">
    <source>
        <dbReference type="Google" id="ProtNLM"/>
    </source>
</evidence>
<dbReference type="PRINTS" id="PR00313">
    <property type="entry name" value="CABNDNGRPT"/>
</dbReference>
<proteinExistence type="predicted"/>
<gene>
    <name evidence="4" type="ORF">AUP43_08375</name>
</gene>
<comment type="caution">
    <text evidence="4">The sequence shown here is derived from an EMBL/GenBank/DDBJ whole genome shotgun (WGS) entry which is preliminary data.</text>
</comment>
<evidence type="ECO:0000313" key="4">
    <source>
        <dbReference type="EMBL" id="KZD08766.1"/>
    </source>
</evidence>
<protein>
    <recommendedName>
        <fullName evidence="6">Peptidase M10 serralysin C-terminal domain-containing protein</fullName>
    </recommendedName>
</protein>
<dbReference type="Pfam" id="PF00353">
    <property type="entry name" value="HemolysinCabind"/>
    <property type="match status" value="2"/>
</dbReference>
<dbReference type="AlphaFoldDB" id="A0A154W5E3"/>
<dbReference type="PANTHER" id="PTHR38340:SF1">
    <property type="entry name" value="S-LAYER PROTEIN"/>
    <property type="match status" value="1"/>
</dbReference>
<dbReference type="SUPFAM" id="SSF51120">
    <property type="entry name" value="beta-Roll"/>
    <property type="match status" value="1"/>
</dbReference>
<dbReference type="Proteomes" id="UP000076400">
    <property type="component" value="Unassembled WGS sequence"/>
</dbReference>
<dbReference type="InterPro" id="IPR050557">
    <property type="entry name" value="RTX_toxin/Mannuronan_C5-epim"/>
</dbReference>
<evidence type="ECO:0000256" key="3">
    <source>
        <dbReference type="ARBA" id="ARBA00022729"/>
    </source>
</evidence>
<dbReference type="InterPro" id="IPR013425">
    <property type="entry name" value="Autotrns_rpt"/>
</dbReference>
<accession>A0A154W5E3</accession>
<dbReference type="RefSeq" id="WP_067555477.1">
    <property type="nucleotide sequence ID" value="NZ_LPXN01000103.1"/>
</dbReference>
<evidence type="ECO:0000256" key="1">
    <source>
        <dbReference type="ARBA" id="ARBA00004613"/>
    </source>
</evidence>
<organism evidence="4 5">
    <name type="scientific">Oceanibaculum pacificum</name>
    <dbReference type="NCBI Taxonomy" id="580166"/>
    <lineage>
        <taxon>Bacteria</taxon>
        <taxon>Pseudomonadati</taxon>
        <taxon>Pseudomonadota</taxon>
        <taxon>Alphaproteobacteria</taxon>
        <taxon>Rhodospirillales</taxon>
        <taxon>Oceanibaculaceae</taxon>
        <taxon>Oceanibaculum</taxon>
    </lineage>
</organism>
<dbReference type="SUPFAM" id="SSF51126">
    <property type="entry name" value="Pectin lyase-like"/>
    <property type="match status" value="1"/>
</dbReference>
<dbReference type="InterPro" id="IPR018511">
    <property type="entry name" value="Hemolysin-typ_Ca-bd_CS"/>
</dbReference>
<name>A0A154W5E3_9PROT</name>
<dbReference type="InterPro" id="IPR012332">
    <property type="entry name" value="Autotransporter_pectin_lyase_C"/>
</dbReference>
<evidence type="ECO:0000256" key="2">
    <source>
        <dbReference type="ARBA" id="ARBA00022525"/>
    </source>
</evidence>
<dbReference type="InterPro" id="IPR011050">
    <property type="entry name" value="Pectin_lyase_fold/virulence"/>
</dbReference>
<dbReference type="NCBIfam" id="TIGR02601">
    <property type="entry name" value="autotrns_rpt"/>
    <property type="match status" value="2"/>
</dbReference>
<dbReference type="GO" id="GO:0005509">
    <property type="term" value="F:calcium ion binding"/>
    <property type="evidence" value="ECO:0007669"/>
    <property type="project" value="InterPro"/>
</dbReference>
<dbReference type="OrthoDB" id="5930286at2"/>
<comment type="subcellular location">
    <subcellularLocation>
        <location evidence="1">Secreted</location>
    </subcellularLocation>
</comment>
<sequence length="903" mass="84770">MATYSVATEAELRAALAAQQNGDSIIFTANISLATDDLQAVTTALTVDAAGFTLSGGALRIGDGGTAGSLTGGVGAAATGYSGTIGDTGSVGTASAALAGAGATLAIGTGSTVTGGTGGAGRALVAGDAQSVTSTTLGINGNLDLGGQGFALTDQILVRLGFFHAANPLSLNGETLASLAAAIAAHIPTISVSATTTGINDTLTISQGTTVIETITLANNIGTPMSGLGFAGPFPQVIAPLFEDGGVGGTGASGAAIAAAGAGVFEIAGTLRGGVGGAGGGTLFRSGDGGTGGAGGAGISLGAGASATITNSGTIEGGVGGAGGAGPVDGSLGHSAQLGNAGAHGAGGVGITGSGLTITNSGTIAGGLGGDVTTRANAIDFTGGTNTLTLETGSSITGNIGLAGALELSSAITMTMANVITGTGALEKTGAGVLTLSGANTYTGGTTVSAGTVKLSGGVALANGGAVTIASGAVLDMDGTTETIGTLSGAGSVSLGAGSLTTGGTGATSFSGVISGSGGIAKTGTGTLTLSGANSYTGTTMISAGTLAVTGSLAGASAVTVASGGTLGGSGTVGGVTVQSGGTIAAGTSPGILKTGDLALDAGGTASFELDGTTAGIQYDQIDVTGTVDLGGATLMLEIGYAPASNASFILIENDGVDAITGIFDGLAEGATVTASGYNFTVSYAGGDGNDVLLTYAAPTPPPAPVHDSDIVLIHNQPTSIRLTGTGGNDILSGNIGNDTISGGAGNDILSGNDGNEFIDLTGGGNNWAQGNRGSDTIIGGAGSDTIRGGKGHDSISGQGGDDVLYSGQGNDTLEGGAGADLFVLKGFDPAFPGAALAPTILDFQPGSDRLAVEGATLAELQAAIAGQTVTDSGIILSVVGASITLLGISQLTAADIDAAFYA</sequence>
<keyword evidence="5" id="KW-1185">Reference proteome</keyword>
<dbReference type="PROSITE" id="PS00330">
    <property type="entry name" value="HEMOLYSIN_CALCIUM"/>
    <property type="match status" value="1"/>
</dbReference>
<keyword evidence="3" id="KW-0732">Signal</keyword>
<dbReference type="InterPro" id="IPR001343">
    <property type="entry name" value="Hemolysn_Ca-bd"/>
</dbReference>
<reference evidence="4 5" key="1">
    <citation type="submission" date="2015-12" db="EMBL/GenBank/DDBJ databases">
        <title>Genome sequence of Oceanibaculum pacificum MCCC 1A02656.</title>
        <authorList>
            <person name="Lu L."/>
            <person name="Lai Q."/>
            <person name="Shao Z."/>
            <person name="Qian P."/>
        </authorList>
    </citation>
    <scope>NUCLEOTIDE SEQUENCE [LARGE SCALE GENOMIC DNA]</scope>
    <source>
        <strain evidence="4 5">MCCC 1A02656</strain>
    </source>
</reference>
<keyword evidence="2" id="KW-0964">Secreted</keyword>
<dbReference type="Gene3D" id="2.150.10.10">
    <property type="entry name" value="Serralysin-like metalloprotease, C-terminal"/>
    <property type="match status" value="2"/>
</dbReference>
<dbReference type="InterPro" id="IPR011049">
    <property type="entry name" value="Serralysin-like_metalloprot_C"/>
</dbReference>
<evidence type="ECO:0000313" key="5">
    <source>
        <dbReference type="Proteomes" id="UP000076400"/>
    </source>
</evidence>
<dbReference type="PANTHER" id="PTHR38340">
    <property type="entry name" value="S-LAYER PROTEIN"/>
    <property type="match status" value="1"/>
</dbReference>
<dbReference type="Gene3D" id="2.160.20.20">
    <property type="match status" value="1"/>
</dbReference>
<dbReference type="GO" id="GO:0005576">
    <property type="term" value="C:extracellular region"/>
    <property type="evidence" value="ECO:0007669"/>
    <property type="project" value="UniProtKB-SubCell"/>
</dbReference>
<dbReference type="STRING" id="580166.AUP43_08375"/>
<dbReference type="Pfam" id="PF12951">
    <property type="entry name" value="PATR"/>
    <property type="match status" value="2"/>
</dbReference>
<dbReference type="EMBL" id="LPXN01000103">
    <property type="protein sequence ID" value="KZD08766.1"/>
    <property type="molecule type" value="Genomic_DNA"/>
</dbReference>